<gene>
    <name evidence="1" type="ORF">SS7213T_03725</name>
</gene>
<comment type="caution">
    <text evidence="1">The sequence shown here is derived from an EMBL/GenBank/DDBJ whole genome shotgun (WGS) entry which is preliminary data.</text>
</comment>
<feature type="non-terminal residue" evidence="1">
    <location>
        <position position="35"/>
    </location>
</feature>
<keyword evidence="2" id="KW-1185">Reference proteome</keyword>
<name>G5JH16_9STAP</name>
<sequence length="35" mass="4071">YEVINKYLKEDQVKPISIDFYRDSIGGAATELQEH</sequence>
<dbReference type="Proteomes" id="UP000005413">
    <property type="component" value="Unassembled WGS sequence"/>
</dbReference>
<protein>
    <submittedName>
        <fullName evidence="1">Uncharacterized protein</fullName>
    </submittedName>
</protein>
<evidence type="ECO:0000313" key="2">
    <source>
        <dbReference type="Proteomes" id="UP000005413"/>
    </source>
</evidence>
<reference evidence="1 2" key="1">
    <citation type="journal article" date="2012" name="BMC Genomics">
        <title>Comparative genomic analysis of the genus Staphylococcus including Staphylococcus aureus and its newly described sister species Staphylococcus simiae.</title>
        <authorList>
            <person name="Suzuki H."/>
            <person name="Lefebure T."/>
            <person name="Pavinski Bitar P."/>
            <person name="Stanhope M.J."/>
        </authorList>
    </citation>
    <scope>NUCLEOTIDE SEQUENCE [LARGE SCALE GENOMIC DNA]</scope>
    <source>
        <strain evidence="1 2">CCM 7213</strain>
    </source>
</reference>
<organism evidence="1 2">
    <name type="scientific">Staphylococcus simiae CCM 7213 = CCUG 51256</name>
    <dbReference type="NCBI Taxonomy" id="911238"/>
    <lineage>
        <taxon>Bacteria</taxon>
        <taxon>Bacillati</taxon>
        <taxon>Bacillota</taxon>
        <taxon>Bacilli</taxon>
        <taxon>Bacillales</taxon>
        <taxon>Staphylococcaceae</taxon>
        <taxon>Staphylococcus</taxon>
    </lineage>
</organism>
<proteinExistence type="predicted"/>
<feature type="non-terminal residue" evidence="1">
    <location>
        <position position="1"/>
    </location>
</feature>
<dbReference type="AlphaFoldDB" id="G5JH16"/>
<accession>G5JH16</accession>
<dbReference type="EMBL" id="AEUN01000293">
    <property type="protein sequence ID" value="EHJ08520.1"/>
    <property type="molecule type" value="Genomic_DNA"/>
</dbReference>
<evidence type="ECO:0000313" key="1">
    <source>
        <dbReference type="EMBL" id="EHJ08520.1"/>
    </source>
</evidence>